<dbReference type="GO" id="GO:0016491">
    <property type="term" value="F:oxidoreductase activity"/>
    <property type="evidence" value="ECO:0007669"/>
    <property type="project" value="UniProtKB-KW"/>
</dbReference>
<dbReference type="RefSeq" id="WP_034430019.1">
    <property type="nucleotide sequence ID" value="NZ_CBTK010000004.1"/>
</dbReference>
<dbReference type="OrthoDB" id="9810734at2"/>
<keyword evidence="2" id="KW-0560">Oxidoreductase</keyword>
<name>A0A7U7J2A1_9GAMM</name>
<dbReference type="Pfam" id="PF00106">
    <property type="entry name" value="adh_short"/>
    <property type="match status" value="1"/>
</dbReference>
<sequence length="281" mass="30874">MNGKTILITGCSSGIGLCVARGLKTRGWRVFATARQLADVARLQAEGLESLALDLRDSASIQAAVAEILDRTDGRLDALFNNGAYGQMGAVEDLSREALREQFETNLFGTLELSNQVIPILRHQGGGRILYNSSVLGLVALPYRGAYTASKFALEGLVDTLRLELIGTGIHVCLIEPGPILSRFRDNAHIAYQRHIRAENSPHREKYAAMEARLLKEGPAAPFTLPPEAVLEKVIHALQSRRPHPRYPVTVPTWLFTVLRRLLPTRALDAVLRRAGGDGRR</sequence>
<dbReference type="NCBIfam" id="NF004649">
    <property type="entry name" value="PRK05993.1"/>
    <property type="match status" value="1"/>
</dbReference>
<dbReference type="PANTHER" id="PTHR44169:SF6">
    <property type="entry name" value="NADPH-DEPENDENT 1-ACYLDIHYDROXYACETONE PHOSPHATE REDUCTASE"/>
    <property type="match status" value="1"/>
</dbReference>
<dbReference type="InterPro" id="IPR002347">
    <property type="entry name" value="SDR_fam"/>
</dbReference>
<dbReference type="PRINTS" id="PR00081">
    <property type="entry name" value="GDHRDH"/>
</dbReference>
<dbReference type="InterPro" id="IPR036291">
    <property type="entry name" value="NAD(P)-bd_dom_sf"/>
</dbReference>
<dbReference type="PROSITE" id="PS00061">
    <property type="entry name" value="ADH_SHORT"/>
    <property type="match status" value="1"/>
</dbReference>
<dbReference type="EMBL" id="CBTK010000004">
    <property type="protein sequence ID" value="CDH43098.1"/>
    <property type="molecule type" value="Genomic_DNA"/>
</dbReference>
<protein>
    <submittedName>
        <fullName evidence="3">Oxidoreductase, short-chain dehydrogenase/reductase family</fullName>
    </submittedName>
</protein>
<comment type="similarity">
    <text evidence="1">Belongs to the short-chain dehydrogenases/reductases (SDR) family.</text>
</comment>
<keyword evidence="4" id="KW-1185">Reference proteome</keyword>
<dbReference type="Proteomes" id="UP000019184">
    <property type="component" value="Unassembled WGS sequence"/>
</dbReference>
<evidence type="ECO:0000313" key="3">
    <source>
        <dbReference type="EMBL" id="CDH43098.1"/>
    </source>
</evidence>
<proteinExistence type="inferred from homology"/>
<comment type="caution">
    <text evidence="3">The sequence shown here is derived from an EMBL/GenBank/DDBJ whole genome shotgun (WGS) entry which is preliminary data.</text>
</comment>
<evidence type="ECO:0000256" key="2">
    <source>
        <dbReference type="ARBA" id="ARBA00023002"/>
    </source>
</evidence>
<dbReference type="SUPFAM" id="SSF51735">
    <property type="entry name" value="NAD(P)-binding Rossmann-fold domains"/>
    <property type="match status" value="1"/>
</dbReference>
<dbReference type="Gene3D" id="3.40.50.720">
    <property type="entry name" value="NAD(P)-binding Rossmann-like Domain"/>
    <property type="match status" value="1"/>
</dbReference>
<accession>A0A7U7J2A1</accession>
<dbReference type="PANTHER" id="PTHR44169">
    <property type="entry name" value="NADPH-DEPENDENT 1-ACYLDIHYDROXYACETONE PHOSPHATE REDUCTASE"/>
    <property type="match status" value="1"/>
</dbReference>
<evidence type="ECO:0000256" key="1">
    <source>
        <dbReference type="ARBA" id="ARBA00006484"/>
    </source>
</evidence>
<gene>
    <name evidence="3" type="ORF">BN874_1010005</name>
</gene>
<reference evidence="3 4" key="1">
    <citation type="journal article" date="2014" name="ISME J.">
        <title>Candidatus Competibacter-lineage genomes retrieved from metagenomes reveal functional metabolic diversity.</title>
        <authorList>
            <person name="McIlroy S.J."/>
            <person name="Albertsen M."/>
            <person name="Andresen E.K."/>
            <person name="Saunders A.M."/>
            <person name="Kristiansen R."/>
            <person name="Stokholm-Bjerregaard M."/>
            <person name="Nielsen K.L."/>
            <person name="Nielsen P.H."/>
        </authorList>
    </citation>
    <scope>NUCLEOTIDE SEQUENCE [LARGE SCALE GENOMIC DNA]</scope>
    <source>
        <strain evidence="3 4">Run_B_J11</strain>
    </source>
</reference>
<evidence type="ECO:0000313" key="4">
    <source>
        <dbReference type="Proteomes" id="UP000019184"/>
    </source>
</evidence>
<dbReference type="CDD" id="cd05374">
    <property type="entry name" value="17beta-HSD-like_SDR_c"/>
    <property type="match status" value="1"/>
</dbReference>
<dbReference type="InterPro" id="IPR020904">
    <property type="entry name" value="Sc_DH/Rdtase_CS"/>
</dbReference>
<organism evidence="3 4">
    <name type="scientific">Candidatus Contendobacter odensis Run_B_J11</name>
    <dbReference type="NCBI Taxonomy" id="1400861"/>
    <lineage>
        <taxon>Bacteria</taxon>
        <taxon>Pseudomonadati</taxon>
        <taxon>Pseudomonadota</taxon>
        <taxon>Gammaproteobacteria</taxon>
        <taxon>Candidatus Competibacteraceae</taxon>
        <taxon>Candidatus Contendibacter</taxon>
    </lineage>
</organism>
<dbReference type="AlphaFoldDB" id="A0A7U7J2A1"/>